<organism evidence="2 3">
    <name type="scientific">Pseudomonas baltica</name>
    <dbReference type="NCBI Taxonomy" id="2762576"/>
    <lineage>
        <taxon>Bacteria</taxon>
        <taxon>Pseudomonadati</taxon>
        <taxon>Pseudomonadota</taxon>
        <taxon>Gammaproteobacteria</taxon>
        <taxon>Pseudomonadales</taxon>
        <taxon>Pseudomonadaceae</taxon>
        <taxon>Pseudomonas</taxon>
    </lineage>
</organism>
<proteinExistence type="predicted"/>
<comment type="caution">
    <text evidence="2">The sequence shown here is derived from an EMBL/GenBank/DDBJ whole genome shotgun (WGS) entry which is preliminary data.</text>
</comment>
<dbReference type="EMBL" id="JACMYH010000001">
    <property type="protein sequence ID" value="MBC2676876.1"/>
    <property type="molecule type" value="Genomic_DNA"/>
</dbReference>
<keyword evidence="3" id="KW-1185">Reference proteome</keyword>
<evidence type="ECO:0000256" key="1">
    <source>
        <dbReference type="SAM" id="MobiDB-lite"/>
    </source>
</evidence>
<evidence type="ECO:0000313" key="3">
    <source>
        <dbReference type="Proteomes" id="UP000546173"/>
    </source>
</evidence>
<evidence type="ECO:0000313" key="2">
    <source>
        <dbReference type="EMBL" id="MBC2676876.1"/>
    </source>
</evidence>
<name>A0A7X1KRQ5_9PSED</name>
<evidence type="ECO:0008006" key="4">
    <source>
        <dbReference type="Google" id="ProtNLM"/>
    </source>
</evidence>
<feature type="region of interest" description="Disordered" evidence="1">
    <location>
        <begin position="40"/>
        <end position="64"/>
    </location>
</feature>
<accession>A0A7X1KRQ5</accession>
<dbReference type="AlphaFoldDB" id="A0A7X1KRQ5"/>
<sequence length="232" mass="26557">MPMTEQIKEHPILFSALMVRAILEGRKTVTRRAAKIQPRSRADIGSYGKGQPFIRNPDATKRNPGCPYGRPGDRMWVRETWGVISHDFDEQGNMIDWNPDRPATAIRELPFGRGYYSGHVIYRADGEAEWAGDDDGGGDTRSAWHPSIHMPRAASRILLEITDVRVERLQDISRADIRAEGLQCPPEMESDDVSPNYRDWYPAAWRELWESTGGNWHANPWSWVVEFKRVTP</sequence>
<gene>
    <name evidence="2" type="ORF">H7993_00575</name>
</gene>
<reference evidence="2 3" key="1">
    <citation type="submission" date="2020-08" db="EMBL/GenBank/DDBJ databases">
        <title>Pseudomonas sp. nov.</title>
        <authorList>
            <person name="Gieschler S."/>
            <person name="Fiedler G."/>
            <person name="Brinks E."/>
            <person name="Boehnlein C."/>
            <person name="Franz C.M.A.P."/>
            <person name="Kabisch J."/>
        </authorList>
    </citation>
    <scope>NUCLEOTIDE SEQUENCE [LARGE SCALE GENOMIC DNA]</scope>
    <source>
        <strain evidence="2 3">MBT-2</strain>
    </source>
</reference>
<protein>
    <recommendedName>
        <fullName evidence="4">Morphogenetic protein</fullName>
    </recommendedName>
</protein>
<dbReference type="Proteomes" id="UP000546173">
    <property type="component" value="Unassembled WGS sequence"/>
</dbReference>